<name>K9P5C4_CYAGP</name>
<evidence type="ECO:0000313" key="4">
    <source>
        <dbReference type="EMBL" id="AFY28602.1"/>
    </source>
</evidence>
<dbReference type="OrthoDB" id="9795766at2"/>
<evidence type="ECO:0000256" key="1">
    <source>
        <dbReference type="PROSITE-ProRule" id="PRU01076"/>
    </source>
</evidence>
<evidence type="ECO:0000259" key="3">
    <source>
        <dbReference type="PROSITE" id="PS51740"/>
    </source>
</evidence>
<dbReference type="AlphaFoldDB" id="K9P5C4"/>
<reference evidence="5" key="1">
    <citation type="journal article" date="2013" name="Proc. Natl. Acad. Sci. U.S.A.">
        <title>Improving the coverage of the cyanobacterial phylum using diversity-driven genome sequencing.</title>
        <authorList>
            <person name="Shih P.M."/>
            <person name="Wu D."/>
            <person name="Latifi A."/>
            <person name="Axen S.D."/>
            <person name="Fewer D.P."/>
            <person name="Talla E."/>
            <person name="Calteau A."/>
            <person name="Cai F."/>
            <person name="Tandeau de Marsac N."/>
            <person name="Rippka R."/>
            <person name="Herdman M."/>
            <person name="Sivonen K."/>
            <person name="Coursin T."/>
            <person name="Laurent T."/>
            <person name="Goodwin L."/>
            <person name="Nolan M."/>
            <person name="Davenport K.W."/>
            <person name="Han C.S."/>
            <person name="Rubin E.M."/>
            <person name="Eisen J.A."/>
            <person name="Woyke T."/>
            <person name="Gugger M."/>
            <person name="Kerfeld C.A."/>
        </authorList>
    </citation>
    <scope>NUCLEOTIDE SEQUENCE [LARGE SCALE GENOMIC DNA]</scope>
    <source>
        <strain evidence="5">ATCC 27147 / PCC 6307</strain>
    </source>
</reference>
<dbReference type="KEGG" id="cgc:Cyagr_1436"/>
<dbReference type="SUPFAM" id="SSF89447">
    <property type="entry name" value="AbrB/MazE/MraZ-like"/>
    <property type="match status" value="1"/>
</dbReference>
<proteinExistence type="predicted"/>
<dbReference type="SMART" id="SM00966">
    <property type="entry name" value="SpoVT_AbrB"/>
    <property type="match status" value="1"/>
</dbReference>
<dbReference type="Pfam" id="PF04014">
    <property type="entry name" value="MazE_antitoxin"/>
    <property type="match status" value="1"/>
</dbReference>
<accession>K9P5C4</accession>
<protein>
    <submittedName>
        <fullName evidence="4">Growth regulator</fullName>
    </submittedName>
</protein>
<gene>
    <name evidence="4" type="ordered locus">Cyagr_1436</name>
</gene>
<evidence type="ECO:0000313" key="5">
    <source>
        <dbReference type="Proteomes" id="UP000010388"/>
    </source>
</evidence>
<evidence type="ECO:0000256" key="2">
    <source>
        <dbReference type="SAM" id="MobiDB-lite"/>
    </source>
</evidence>
<dbReference type="EMBL" id="CP003495">
    <property type="protein sequence ID" value="AFY28602.1"/>
    <property type="molecule type" value="Genomic_DNA"/>
</dbReference>
<organism evidence="4 5">
    <name type="scientific">Cyanobium gracile (strain ATCC 27147 / PCC 6307)</name>
    <dbReference type="NCBI Taxonomy" id="292564"/>
    <lineage>
        <taxon>Bacteria</taxon>
        <taxon>Bacillati</taxon>
        <taxon>Cyanobacteriota</taxon>
        <taxon>Cyanophyceae</taxon>
        <taxon>Synechococcales</taxon>
        <taxon>Prochlorococcaceae</taxon>
        <taxon>Cyanobium</taxon>
    </lineage>
</organism>
<dbReference type="STRING" id="292564.Cyagr_1436"/>
<dbReference type="GO" id="GO:0003677">
    <property type="term" value="F:DNA binding"/>
    <property type="evidence" value="ECO:0007669"/>
    <property type="project" value="UniProtKB-UniRule"/>
</dbReference>
<feature type="domain" description="SpoVT-AbrB" evidence="3">
    <location>
        <begin position="32"/>
        <end position="78"/>
    </location>
</feature>
<dbReference type="RefSeq" id="WP_015109054.1">
    <property type="nucleotide sequence ID" value="NC_019675.1"/>
</dbReference>
<dbReference type="InterPro" id="IPR037914">
    <property type="entry name" value="SpoVT-AbrB_sf"/>
</dbReference>
<dbReference type="InterPro" id="IPR007159">
    <property type="entry name" value="SpoVT-AbrB_dom"/>
</dbReference>
<dbReference type="Gene3D" id="2.10.260.10">
    <property type="match status" value="1"/>
</dbReference>
<sequence>MGALAPSQAPQPDSVHPQPGQRAEEPGRRVQQAIRRWGNSLAVRIPAECLRQAGLREGDPIEIVVGPDGRLSLEPLQRLDRRALAADLRQLQATMPITPSVIEACRDQERW</sequence>
<feature type="region of interest" description="Disordered" evidence="2">
    <location>
        <begin position="1"/>
        <end position="30"/>
    </location>
</feature>
<dbReference type="HOGENOM" id="CLU_172408_0_0_3"/>
<keyword evidence="1" id="KW-0238">DNA-binding</keyword>
<dbReference type="Proteomes" id="UP000010388">
    <property type="component" value="Chromosome"/>
</dbReference>
<dbReference type="PROSITE" id="PS51740">
    <property type="entry name" value="SPOVT_ABRB"/>
    <property type="match status" value="1"/>
</dbReference>
<dbReference type="eggNOG" id="COG2336">
    <property type="taxonomic scope" value="Bacteria"/>
</dbReference>